<dbReference type="InterPro" id="IPR006620">
    <property type="entry name" value="Pro_4_hyd_alph"/>
</dbReference>
<dbReference type="AlphaFoldDB" id="A0AB34J6W6"/>
<keyword evidence="5" id="KW-0560">Oxidoreductase</keyword>
<dbReference type="Pfam" id="PF01549">
    <property type="entry name" value="ShK"/>
    <property type="match status" value="2"/>
</dbReference>
<evidence type="ECO:0000256" key="1">
    <source>
        <dbReference type="ARBA" id="ARBA00001961"/>
    </source>
</evidence>
<sequence>MDLAQLPPSVQRRILSLLAPPPRSTQEEAPPPTSPAELGARELGMAARLVAHGYTWADRVLPDDRLGEMARHARSMATGMVPAGMGQSVLRWHDPHVRGDHTCWVPLDGAAAGEGEAAAALCRTSAFALLRRTLELTTRAVNRAQAAGSEQALALPRKLMLAHYPPGGRYVRHSDVSPTLPYRRVTAILYLNEGWEPAHGGELLLFPPGCARPVAVAPHAGRLVLFDSHMEHEVLSTAVDRWALTAWLQLAHPGREAASASVVAAPAAPLTSNGPTPSANMTDEHRCATAPAAVLDSALHVPPPVTSASAEPSADGCEASAADSPTIFVSIASYRDPEAPHTLRDLFERAELPARVFVGVCFQCDHHRDADCTDLSSLPPACRRNVRSITMDWREARGPTWARFLIQSQLFDDEDYFLQLDSHTRLTQGWDQSLIQMLTRCGSAKPVLSTYPLPYEGIGGEVTLSTESRLTLLCTQPSEKAFDKDSMLRFRARLLAERVISPTPSTFWAAGFSFSSGRFVREVPYDPYLSFLFFGEEISMVVRMWTRGWDLFSPDAHVVFHRWERCYRATFWEIPQGREIRIRSQERVRQLLTTGRVDEHVVASSAESTRGSCPPHRSFLEAAEDRRVDGWLQRARSASTPPPAGAEIWAVGRVRSLAEYEELAESPMRGLALLLALQAAAEENPFTSDGDATQECYTWAADGQCVSNPGYMTSSCKYSCWEWFRFRKDKYPDAPIDKRFDCYSWANSGECHKNKVFMKKECPESCKDKGYDAPEEPARGPTKKKKKKSKKKVASSRKDEV</sequence>
<keyword evidence="3" id="KW-0479">Metal-binding</keyword>
<feature type="region of interest" description="Disordered" evidence="8">
    <location>
        <begin position="765"/>
        <end position="801"/>
    </location>
</feature>
<feature type="compositionally biased region" description="Basic and acidic residues" evidence="8">
    <location>
        <begin position="765"/>
        <end position="778"/>
    </location>
</feature>
<feature type="compositionally biased region" description="Pro residues" evidence="8">
    <location>
        <begin position="19"/>
        <end position="34"/>
    </location>
</feature>
<evidence type="ECO:0000313" key="11">
    <source>
        <dbReference type="Proteomes" id="UP001515480"/>
    </source>
</evidence>
<evidence type="ECO:0000256" key="5">
    <source>
        <dbReference type="ARBA" id="ARBA00023002"/>
    </source>
</evidence>
<gene>
    <name evidence="10" type="ORF">AB1Y20_002078</name>
</gene>
<evidence type="ECO:0000313" key="10">
    <source>
        <dbReference type="EMBL" id="KAL1515453.1"/>
    </source>
</evidence>
<dbReference type="Proteomes" id="UP001515480">
    <property type="component" value="Unassembled WGS sequence"/>
</dbReference>
<evidence type="ECO:0000256" key="2">
    <source>
        <dbReference type="ARBA" id="ARBA00012264"/>
    </source>
</evidence>
<feature type="domain" description="Fe2OG dioxygenase" evidence="9">
    <location>
        <begin position="148"/>
        <end position="250"/>
    </location>
</feature>
<dbReference type="SUPFAM" id="SSF53448">
    <property type="entry name" value="Nucleotide-diphospho-sugar transferases"/>
    <property type="match status" value="1"/>
</dbReference>
<dbReference type="PROSITE" id="PS51471">
    <property type="entry name" value="FE2OG_OXY"/>
    <property type="match status" value="1"/>
</dbReference>
<dbReference type="InterPro" id="IPR005123">
    <property type="entry name" value="Oxoglu/Fe-dep_dioxygenase_dom"/>
</dbReference>
<evidence type="ECO:0000256" key="7">
    <source>
        <dbReference type="ARBA" id="ARBA00047930"/>
    </source>
</evidence>
<accession>A0AB34J6W6</accession>
<dbReference type="GO" id="GO:0031418">
    <property type="term" value="F:L-ascorbic acid binding"/>
    <property type="evidence" value="ECO:0007669"/>
    <property type="project" value="InterPro"/>
</dbReference>
<evidence type="ECO:0000259" key="9">
    <source>
        <dbReference type="PROSITE" id="PS51471"/>
    </source>
</evidence>
<dbReference type="SMART" id="SM00702">
    <property type="entry name" value="P4Hc"/>
    <property type="match status" value="1"/>
</dbReference>
<dbReference type="SMART" id="SM00254">
    <property type="entry name" value="ShKT"/>
    <property type="match status" value="2"/>
</dbReference>
<evidence type="ECO:0000256" key="8">
    <source>
        <dbReference type="SAM" id="MobiDB-lite"/>
    </source>
</evidence>
<dbReference type="InterPro" id="IPR021067">
    <property type="entry name" value="Glycosyltransferase"/>
</dbReference>
<reference evidence="10 11" key="1">
    <citation type="journal article" date="2024" name="Science">
        <title>Giant polyketide synthase enzymes in the biosynthesis of giant marine polyether toxins.</title>
        <authorList>
            <person name="Fallon T.R."/>
            <person name="Shende V.V."/>
            <person name="Wierzbicki I.H."/>
            <person name="Pendleton A.L."/>
            <person name="Watervoot N.F."/>
            <person name="Auber R.P."/>
            <person name="Gonzalez D.J."/>
            <person name="Wisecaver J.H."/>
            <person name="Moore B.S."/>
        </authorList>
    </citation>
    <scope>NUCLEOTIDE SEQUENCE [LARGE SCALE GENOMIC DNA]</scope>
    <source>
        <strain evidence="10 11">12B1</strain>
    </source>
</reference>
<comment type="catalytic activity">
    <reaction evidence="7">
        <text>L-lysyl-[collagen] + 2-oxoglutarate + O2 = (5R)-5-hydroxy-L-lysyl-[collagen] + succinate + CO2</text>
        <dbReference type="Rhea" id="RHEA:16569"/>
        <dbReference type="Rhea" id="RHEA-COMP:12751"/>
        <dbReference type="Rhea" id="RHEA-COMP:12752"/>
        <dbReference type="ChEBI" id="CHEBI:15379"/>
        <dbReference type="ChEBI" id="CHEBI:16526"/>
        <dbReference type="ChEBI" id="CHEBI:16810"/>
        <dbReference type="ChEBI" id="CHEBI:29969"/>
        <dbReference type="ChEBI" id="CHEBI:30031"/>
        <dbReference type="ChEBI" id="CHEBI:133442"/>
        <dbReference type="EC" id="1.14.11.4"/>
    </reaction>
</comment>
<keyword evidence="6" id="KW-0408">Iron</keyword>
<evidence type="ECO:0000256" key="6">
    <source>
        <dbReference type="ARBA" id="ARBA00023004"/>
    </source>
</evidence>
<dbReference type="PANTHER" id="PTHR34496:SF9">
    <property type="entry name" value="[SKP1-PROTEIN]-HYDROXYPROLINE N-ACETYLGLUCOSAMINYLTRANSFERASE"/>
    <property type="match status" value="1"/>
</dbReference>
<dbReference type="Pfam" id="PF13640">
    <property type="entry name" value="2OG-FeII_Oxy_3"/>
    <property type="match status" value="1"/>
</dbReference>
<dbReference type="EMBL" id="JBGBPQ010000011">
    <property type="protein sequence ID" value="KAL1515453.1"/>
    <property type="molecule type" value="Genomic_DNA"/>
</dbReference>
<organism evidence="10 11">
    <name type="scientific">Prymnesium parvum</name>
    <name type="common">Toxic golden alga</name>
    <dbReference type="NCBI Taxonomy" id="97485"/>
    <lineage>
        <taxon>Eukaryota</taxon>
        <taxon>Haptista</taxon>
        <taxon>Haptophyta</taxon>
        <taxon>Prymnesiophyceae</taxon>
        <taxon>Prymnesiales</taxon>
        <taxon>Prymnesiaceae</taxon>
        <taxon>Prymnesium</taxon>
    </lineage>
</organism>
<feature type="compositionally biased region" description="Basic residues" evidence="8">
    <location>
        <begin position="781"/>
        <end position="795"/>
    </location>
</feature>
<comment type="cofactor">
    <cofactor evidence="1">
        <name>L-ascorbate</name>
        <dbReference type="ChEBI" id="CHEBI:38290"/>
    </cofactor>
</comment>
<dbReference type="Pfam" id="PF11397">
    <property type="entry name" value="GlcNAc"/>
    <property type="match status" value="2"/>
</dbReference>
<evidence type="ECO:0000256" key="3">
    <source>
        <dbReference type="ARBA" id="ARBA00022723"/>
    </source>
</evidence>
<proteinExistence type="predicted"/>
<dbReference type="Gene3D" id="2.60.120.620">
    <property type="entry name" value="q2cbj1_9rhob like domain"/>
    <property type="match status" value="1"/>
</dbReference>
<dbReference type="InterPro" id="IPR044862">
    <property type="entry name" value="Pro_4_hyd_alph_FE2OG_OXY"/>
</dbReference>
<keyword evidence="11" id="KW-1185">Reference proteome</keyword>
<name>A0AB34J6W6_PRYPA</name>
<keyword evidence="4" id="KW-0223">Dioxygenase</keyword>
<dbReference type="GO" id="GO:0008475">
    <property type="term" value="F:procollagen-lysine 5-dioxygenase activity"/>
    <property type="evidence" value="ECO:0007669"/>
    <property type="project" value="UniProtKB-EC"/>
</dbReference>
<dbReference type="EC" id="1.14.11.4" evidence="2"/>
<feature type="region of interest" description="Disordered" evidence="8">
    <location>
        <begin position="18"/>
        <end position="38"/>
    </location>
</feature>
<dbReference type="InterPro" id="IPR029044">
    <property type="entry name" value="Nucleotide-diphossugar_trans"/>
</dbReference>
<evidence type="ECO:0000256" key="4">
    <source>
        <dbReference type="ARBA" id="ARBA00022964"/>
    </source>
</evidence>
<dbReference type="PANTHER" id="PTHR34496">
    <property type="entry name" value="GLCNAC TRANSFERASE-RELATED"/>
    <property type="match status" value="1"/>
</dbReference>
<dbReference type="GO" id="GO:0005506">
    <property type="term" value="F:iron ion binding"/>
    <property type="evidence" value="ECO:0007669"/>
    <property type="project" value="InterPro"/>
</dbReference>
<comment type="caution">
    <text evidence="10">The sequence shown here is derived from an EMBL/GenBank/DDBJ whole genome shotgun (WGS) entry which is preliminary data.</text>
</comment>
<dbReference type="InterPro" id="IPR003582">
    <property type="entry name" value="ShKT_dom"/>
</dbReference>
<protein>
    <recommendedName>
        <fullName evidence="2">procollagen-lysine 5-dioxygenase</fullName>
        <ecNumber evidence="2">1.14.11.4</ecNumber>
    </recommendedName>
</protein>